<accession>A0A0D9YJW1</accession>
<dbReference type="Proteomes" id="UP000026961">
    <property type="component" value="Chromosome 1"/>
</dbReference>
<dbReference type="HOGENOM" id="CLU_2501579_0_0_1"/>
<organism evidence="1">
    <name type="scientific">Oryza glumipatula</name>
    <dbReference type="NCBI Taxonomy" id="40148"/>
    <lineage>
        <taxon>Eukaryota</taxon>
        <taxon>Viridiplantae</taxon>
        <taxon>Streptophyta</taxon>
        <taxon>Embryophyta</taxon>
        <taxon>Tracheophyta</taxon>
        <taxon>Spermatophyta</taxon>
        <taxon>Magnoliopsida</taxon>
        <taxon>Liliopsida</taxon>
        <taxon>Poales</taxon>
        <taxon>Poaceae</taxon>
        <taxon>BOP clade</taxon>
        <taxon>Oryzoideae</taxon>
        <taxon>Oryzeae</taxon>
        <taxon>Oryzinae</taxon>
        <taxon>Oryza</taxon>
    </lineage>
</organism>
<protein>
    <submittedName>
        <fullName evidence="1">Uncharacterized protein</fullName>
    </submittedName>
</protein>
<name>A0A0D9YJW1_9ORYZ</name>
<evidence type="ECO:0000313" key="1">
    <source>
        <dbReference type="EnsemblPlants" id="OGLUM01G47830.1"/>
    </source>
</evidence>
<dbReference type="Gramene" id="OGLUM01G47830.1">
    <property type="protein sequence ID" value="OGLUM01G47830.1"/>
    <property type="gene ID" value="OGLUM01G47830"/>
</dbReference>
<proteinExistence type="predicted"/>
<dbReference type="EnsemblPlants" id="OGLUM01G47830.1">
    <property type="protein sequence ID" value="OGLUM01G47830.1"/>
    <property type="gene ID" value="OGLUM01G47830"/>
</dbReference>
<reference evidence="1" key="1">
    <citation type="submission" date="2013-08" db="EMBL/GenBank/DDBJ databases">
        <title>Oryza genome evolution.</title>
        <authorList>
            <person name="Wing R.A."/>
            <person name="Panaud O."/>
            <person name="Oliveira A.C."/>
        </authorList>
    </citation>
    <scope>NUCLEOTIDE SEQUENCE</scope>
</reference>
<sequence length="86" mass="9451">MGARRGWRAHRAWNDHFPFPTDLHILGSNSAAGDKTGCSTAATDAPPMLLRGGGPAAPAIPRSRLVSYRLHPRHVEEMQRQRQAGR</sequence>
<dbReference type="AlphaFoldDB" id="A0A0D9YJW1"/>
<evidence type="ECO:0000313" key="2">
    <source>
        <dbReference type="Proteomes" id="UP000026961"/>
    </source>
</evidence>
<reference evidence="1" key="2">
    <citation type="submission" date="2015-04" db="UniProtKB">
        <authorList>
            <consortium name="EnsemblPlants"/>
        </authorList>
    </citation>
    <scope>IDENTIFICATION</scope>
</reference>
<reference evidence="1" key="3">
    <citation type="submission" date="2018-05" db="EMBL/GenBank/DDBJ databases">
        <title>OgluRS3 (Oryza glumaepatula Reference Sequence Version 3).</title>
        <authorList>
            <person name="Zhang J."/>
            <person name="Kudrna D."/>
            <person name="Lee S."/>
            <person name="Talag J."/>
            <person name="Welchert J."/>
            <person name="Wing R.A."/>
        </authorList>
    </citation>
    <scope>NUCLEOTIDE SEQUENCE [LARGE SCALE GENOMIC DNA]</scope>
</reference>
<keyword evidence="2" id="KW-1185">Reference proteome</keyword>